<name>A0ABD5ZXN2_9EURY</name>
<comment type="caution">
    <text evidence="1">The sequence shown here is derived from an EMBL/GenBank/DDBJ whole genome shotgun (WGS) entry which is preliminary data.</text>
</comment>
<dbReference type="EMBL" id="JBHTAT010000001">
    <property type="protein sequence ID" value="MFC7255443.1"/>
    <property type="molecule type" value="Genomic_DNA"/>
</dbReference>
<dbReference type="NCBIfam" id="NF011470">
    <property type="entry name" value="PRK14887.1"/>
    <property type="match status" value="1"/>
</dbReference>
<dbReference type="AlphaFoldDB" id="A0ABD5ZXN2"/>
<dbReference type="GeneID" id="96953804"/>
<evidence type="ECO:0000313" key="2">
    <source>
        <dbReference type="Proteomes" id="UP001596434"/>
    </source>
</evidence>
<sequence>MSERRACVETTHDDASTVAAALRPDNTPSMSTSVADDVVRTTVERETAGGLQSTVDDYVVNLTVAETVARTAHEHRHNHE</sequence>
<dbReference type="RefSeq" id="WP_379703672.1">
    <property type="nucleotide sequence ID" value="NZ_JBHTAT010000001.1"/>
</dbReference>
<accession>A0ABD5ZXN2</accession>
<reference evidence="1 2" key="1">
    <citation type="journal article" date="2019" name="Int. J. Syst. Evol. Microbiol.">
        <title>The Global Catalogue of Microorganisms (GCM) 10K type strain sequencing project: providing services to taxonomists for standard genome sequencing and annotation.</title>
        <authorList>
            <consortium name="The Broad Institute Genomics Platform"/>
            <consortium name="The Broad Institute Genome Sequencing Center for Infectious Disease"/>
            <person name="Wu L."/>
            <person name="Ma J."/>
        </authorList>
    </citation>
    <scope>NUCLEOTIDE SEQUENCE [LARGE SCALE GENOMIC DNA]</scope>
    <source>
        <strain evidence="1 2">GX21</strain>
    </source>
</reference>
<dbReference type="Proteomes" id="UP001596434">
    <property type="component" value="Unassembled WGS sequence"/>
</dbReference>
<proteinExistence type="predicted"/>
<gene>
    <name evidence="1" type="ORF">ACFQKE_09100</name>
</gene>
<organism evidence="1 2">
    <name type="scientific">Haloplanus litoreus</name>
    <dbReference type="NCBI Taxonomy" id="767515"/>
    <lineage>
        <taxon>Archaea</taxon>
        <taxon>Methanobacteriati</taxon>
        <taxon>Methanobacteriota</taxon>
        <taxon>Stenosarchaea group</taxon>
        <taxon>Halobacteria</taxon>
        <taxon>Halobacteriales</taxon>
        <taxon>Haloferacaceae</taxon>
        <taxon>Haloplanus</taxon>
    </lineage>
</organism>
<keyword evidence="2" id="KW-1185">Reference proteome</keyword>
<evidence type="ECO:0000313" key="1">
    <source>
        <dbReference type="EMBL" id="MFC7255443.1"/>
    </source>
</evidence>
<protein>
    <submittedName>
        <fullName evidence="1">KEOPS complex subunit Pcc1</fullName>
    </submittedName>
</protein>